<dbReference type="RefSeq" id="YP_009293788.1">
    <property type="nucleotide sequence ID" value="NC_031144.1"/>
</dbReference>
<dbReference type="NCBIfam" id="TIGR03635">
    <property type="entry name" value="uS17_bact"/>
    <property type="match status" value="1"/>
</dbReference>
<dbReference type="GO" id="GO:0022627">
    <property type="term" value="C:cytosolic small ribosomal subunit"/>
    <property type="evidence" value="ECO:0007669"/>
    <property type="project" value="TreeGrafter"/>
</dbReference>
<evidence type="ECO:0000256" key="9">
    <source>
        <dbReference type="ARBA" id="ARBA00035308"/>
    </source>
</evidence>
<dbReference type="Pfam" id="PF00366">
    <property type="entry name" value="Ribosomal_S17"/>
    <property type="match status" value="1"/>
</dbReference>
<dbReference type="PANTHER" id="PTHR10744">
    <property type="entry name" value="40S RIBOSOMAL PROTEIN S11 FAMILY MEMBER"/>
    <property type="match status" value="1"/>
</dbReference>
<dbReference type="InterPro" id="IPR000266">
    <property type="entry name" value="Ribosomal_uS17"/>
</dbReference>
<comment type="similarity">
    <text evidence="2 10">Belongs to the universal ribosomal protein uS17 family.</text>
</comment>
<dbReference type="SUPFAM" id="SSF50249">
    <property type="entry name" value="Nucleic acid-binding proteins"/>
    <property type="match status" value="1"/>
</dbReference>
<keyword evidence="4" id="KW-0699">rRNA-binding</keyword>
<dbReference type="InterPro" id="IPR012340">
    <property type="entry name" value="NA-bd_OB-fold"/>
</dbReference>
<accession>A0A1C9C7W1</accession>
<evidence type="ECO:0000256" key="1">
    <source>
        <dbReference type="ARBA" id="ARBA00002932"/>
    </source>
</evidence>
<dbReference type="GO" id="GO:0003735">
    <property type="term" value="F:structural constituent of ribosome"/>
    <property type="evidence" value="ECO:0007669"/>
    <property type="project" value="InterPro"/>
</dbReference>
<evidence type="ECO:0000256" key="6">
    <source>
        <dbReference type="ARBA" id="ARBA00022980"/>
    </source>
</evidence>
<evidence type="ECO:0000256" key="5">
    <source>
        <dbReference type="ARBA" id="ARBA00022884"/>
    </source>
</evidence>
<dbReference type="PROSITE" id="PS00056">
    <property type="entry name" value="RIBOSOMAL_S17"/>
    <property type="match status" value="1"/>
</dbReference>
<organism evidence="11">
    <name type="scientific">Rhodymenia pseudopalmata</name>
    <name type="common">Red alga</name>
    <dbReference type="NCBI Taxonomy" id="31502"/>
    <lineage>
        <taxon>Eukaryota</taxon>
        <taxon>Rhodophyta</taxon>
        <taxon>Florideophyceae</taxon>
        <taxon>Rhodymeniophycidae</taxon>
        <taxon>Rhodymeniales</taxon>
        <taxon>Rhodymeniaceae</taxon>
        <taxon>Rhodymenia</taxon>
    </lineage>
</organism>
<evidence type="ECO:0000256" key="10">
    <source>
        <dbReference type="RuleBase" id="RU003872"/>
    </source>
</evidence>
<dbReference type="InterPro" id="IPR019979">
    <property type="entry name" value="Ribosomal_uS17_CS"/>
</dbReference>
<keyword evidence="7 10" id="KW-0687">Ribonucleoprotein</keyword>
<name>A0A1C9C7W1_RHOPU</name>
<evidence type="ECO:0000256" key="2">
    <source>
        <dbReference type="ARBA" id="ARBA00010254"/>
    </source>
</evidence>
<dbReference type="InterPro" id="IPR019984">
    <property type="entry name" value="Ribosomal_uS17_bact/chlr"/>
</dbReference>
<protein>
    <recommendedName>
        <fullName evidence="8">Small ribosomal subunit protein uS17c</fullName>
    </recommendedName>
    <alternativeName>
        <fullName evidence="9">30S ribosomal protein S17, chloroplastic</fullName>
    </alternativeName>
</protein>
<dbReference type="EMBL" id="KX284709">
    <property type="protein sequence ID" value="AOM64470.1"/>
    <property type="molecule type" value="Genomic_DNA"/>
</dbReference>
<evidence type="ECO:0000256" key="3">
    <source>
        <dbReference type="ARBA" id="ARBA00011458"/>
    </source>
</evidence>
<proteinExistence type="inferred from homology"/>
<dbReference type="HAMAP" id="MF_01345_B">
    <property type="entry name" value="Ribosomal_uS17_B"/>
    <property type="match status" value="1"/>
</dbReference>
<dbReference type="GO" id="GO:0019843">
    <property type="term" value="F:rRNA binding"/>
    <property type="evidence" value="ECO:0007669"/>
    <property type="project" value="UniProtKB-KW"/>
</dbReference>
<evidence type="ECO:0000313" key="11">
    <source>
        <dbReference type="EMBL" id="AOM64470.1"/>
    </source>
</evidence>
<keyword evidence="6 10" id="KW-0689">Ribosomal protein</keyword>
<reference evidence="11" key="1">
    <citation type="journal article" date="2016" name="BMC Biol.">
        <title>Parallel evolution of highly conserved plastid genome architecture in red seaweeds and seed plants.</title>
        <authorList>
            <person name="Lee J."/>
            <person name="Cho C.H."/>
            <person name="Park S.I."/>
            <person name="Choi J.W."/>
            <person name="Song H.S."/>
            <person name="West J.A."/>
            <person name="Bhattacharya D."/>
            <person name="Yoon H.S."/>
        </authorList>
    </citation>
    <scope>NUCLEOTIDE SEQUENCE</scope>
</reference>
<geneLocation type="plastid" evidence="11"/>
<evidence type="ECO:0000256" key="4">
    <source>
        <dbReference type="ARBA" id="ARBA00022730"/>
    </source>
</evidence>
<gene>
    <name evidence="11" type="primary">rps17</name>
    <name evidence="11" type="ORF">Rhodyp_192</name>
</gene>
<dbReference type="CDD" id="cd00364">
    <property type="entry name" value="Ribosomal_uS17"/>
    <property type="match status" value="1"/>
</dbReference>
<sequence>MSKKETIGTVVSDKMNKTITVAVKNKIPHKKYSKIILKTNKYYAHDENNECRSGDCVKIEETRPISKNKRWKLVKKIIKK</sequence>
<comment type="function">
    <text evidence="1">One of the primary rRNA binding proteins, it binds specifically to the 5'-end of 16S ribosomal RNA.</text>
</comment>
<evidence type="ECO:0000256" key="8">
    <source>
        <dbReference type="ARBA" id="ARBA00035251"/>
    </source>
</evidence>
<dbReference type="GeneID" id="29069595"/>
<comment type="subunit">
    <text evidence="3">Part of the 30S ribosomal subunit.</text>
</comment>
<keyword evidence="5" id="KW-0694">RNA-binding</keyword>
<dbReference type="Gene3D" id="2.40.50.140">
    <property type="entry name" value="Nucleic acid-binding proteins"/>
    <property type="match status" value="1"/>
</dbReference>
<dbReference type="GO" id="GO:0006412">
    <property type="term" value="P:translation"/>
    <property type="evidence" value="ECO:0007669"/>
    <property type="project" value="InterPro"/>
</dbReference>
<keyword evidence="11" id="KW-0934">Plastid</keyword>
<evidence type="ECO:0000256" key="7">
    <source>
        <dbReference type="ARBA" id="ARBA00023274"/>
    </source>
</evidence>
<dbReference type="PANTHER" id="PTHR10744:SF1">
    <property type="entry name" value="SMALL RIBOSOMAL SUBUNIT PROTEIN US17M"/>
    <property type="match status" value="1"/>
</dbReference>
<dbReference type="PRINTS" id="PR00973">
    <property type="entry name" value="RIBOSOMALS17"/>
</dbReference>
<dbReference type="NCBIfam" id="NF004123">
    <property type="entry name" value="PRK05610.1"/>
    <property type="match status" value="1"/>
</dbReference>
<dbReference type="AlphaFoldDB" id="A0A1C9C7W1"/>